<dbReference type="InterPro" id="IPR002716">
    <property type="entry name" value="PIN_dom"/>
</dbReference>
<sequence>MKPTRLLLDTNILIDYLAQRQPFFDDAAKLRVAAGFGDVELWLCAQSIADVEYILRKAIPLERLRAMLKGVTGFCSVAAVNGEDMVAGLDSEWPDLEDFCIARAAERIQADRIITRDAEGFRRSPVPATDAATFFEALKADCGIEYEDVSDLLRA</sequence>
<dbReference type="CDD" id="cd09854">
    <property type="entry name" value="PIN_VapC-like"/>
    <property type="match status" value="1"/>
</dbReference>
<dbReference type="Pfam" id="PF13470">
    <property type="entry name" value="PIN_3"/>
    <property type="match status" value="1"/>
</dbReference>
<comment type="caution">
    <text evidence="2">The sequence shown here is derived from an EMBL/GenBank/DDBJ whole genome shotgun (WGS) entry which is preliminary data.</text>
</comment>
<accession>A0A7C9JE33</accession>
<feature type="domain" description="PIN" evidence="1">
    <location>
        <begin position="5"/>
        <end position="118"/>
    </location>
</feature>
<reference evidence="2" key="1">
    <citation type="submission" date="2018-08" db="EMBL/GenBank/DDBJ databases">
        <title>Murine metabolic-syndrome-specific gut microbial biobank.</title>
        <authorList>
            <person name="Liu C."/>
        </authorList>
    </citation>
    <scope>NUCLEOTIDE SEQUENCE [LARGE SCALE GENOMIC DNA]</scope>
    <source>
        <strain evidence="2">Z82</strain>
    </source>
</reference>
<protein>
    <submittedName>
        <fullName evidence="2">PIN domain-containing protein</fullName>
    </submittedName>
</protein>
<organism evidence="2">
    <name type="scientific">Muribaculaceae bacterium Z82</name>
    <dbReference type="NCBI Taxonomy" id="2304548"/>
    <lineage>
        <taxon>Bacteria</taxon>
        <taxon>Pseudomonadati</taxon>
        <taxon>Bacteroidota</taxon>
        <taxon>Bacteroidia</taxon>
        <taxon>Bacteroidales</taxon>
        <taxon>Muribaculaceae</taxon>
    </lineage>
</organism>
<evidence type="ECO:0000313" key="2">
    <source>
        <dbReference type="EMBL" id="NBI34856.1"/>
    </source>
</evidence>
<dbReference type="AlphaFoldDB" id="A0A7C9JE33"/>
<dbReference type="InterPro" id="IPR029060">
    <property type="entry name" value="PIN-like_dom_sf"/>
</dbReference>
<proteinExistence type="predicted"/>
<name>A0A7C9JE33_9BACT</name>
<evidence type="ECO:0000259" key="1">
    <source>
        <dbReference type="Pfam" id="PF13470"/>
    </source>
</evidence>
<gene>
    <name evidence="2" type="ORF">D1639_07395</name>
</gene>
<dbReference type="EMBL" id="QWKH01000051">
    <property type="protein sequence ID" value="NBI34856.1"/>
    <property type="molecule type" value="Genomic_DNA"/>
</dbReference>
<dbReference type="Gene3D" id="3.40.50.1010">
    <property type="entry name" value="5'-nuclease"/>
    <property type="match status" value="1"/>
</dbReference>
<dbReference type="SUPFAM" id="SSF88723">
    <property type="entry name" value="PIN domain-like"/>
    <property type="match status" value="1"/>
</dbReference>